<organism evidence="3 4">
    <name type="scientific">Terrimonas rubra</name>
    <dbReference type="NCBI Taxonomy" id="1035890"/>
    <lineage>
        <taxon>Bacteria</taxon>
        <taxon>Pseudomonadati</taxon>
        <taxon>Bacteroidota</taxon>
        <taxon>Chitinophagia</taxon>
        <taxon>Chitinophagales</taxon>
        <taxon>Chitinophagaceae</taxon>
        <taxon>Terrimonas</taxon>
    </lineage>
</organism>
<protein>
    <submittedName>
        <fullName evidence="3">Glycosyltransferase family 9 protein</fullName>
    </submittedName>
</protein>
<dbReference type="Gene3D" id="3.40.50.2000">
    <property type="entry name" value="Glycogen Phosphorylase B"/>
    <property type="match status" value="2"/>
</dbReference>
<proteinExistence type="predicted"/>
<gene>
    <name evidence="3" type="ORF">ACFS6H_18695</name>
</gene>
<keyword evidence="2" id="KW-0808">Transferase</keyword>
<reference evidence="4" key="1">
    <citation type="journal article" date="2019" name="Int. J. Syst. Evol. Microbiol.">
        <title>The Global Catalogue of Microorganisms (GCM) 10K type strain sequencing project: providing services to taxonomists for standard genome sequencing and annotation.</title>
        <authorList>
            <consortium name="The Broad Institute Genomics Platform"/>
            <consortium name="The Broad Institute Genome Sequencing Center for Infectious Disease"/>
            <person name="Wu L."/>
            <person name="Ma J."/>
        </authorList>
    </citation>
    <scope>NUCLEOTIDE SEQUENCE [LARGE SCALE GENOMIC DNA]</scope>
    <source>
        <strain evidence="4">KCTC 23299</strain>
    </source>
</reference>
<sequence>MKILVIQQKMIGDVLVSSILCNNLRKMYPHATIDYMVYEHTLAVVYNNPNIDNLLLVTAKDKKLPQLIKRIGQLRKTRYDIIIDAYCKLGTSIMCLFSGAGITISFKKWYTAFCYTHTWKRKEKATTVAGLAIEHRVALLSFLQPAVPMDLMPRIYLTEEELKTAQATLQEHQLQGKALIMIGLLGSDRRKSYPAAYMAQVLDTVAANAHATLLVNYMPSQQEEAAAILRLCKEETLAKIVTALQPKGLRSFLAILHYCKAIIGNEGGAVNMAKALDLPTFSIFSPMVAKEGWDLFADGHKHVSVHLNDFIAEPLRLNKKQAKEQVFDLYQQFSPAMVEPKLLHFIQVNGL</sequence>
<dbReference type="PANTHER" id="PTHR30160">
    <property type="entry name" value="TETRAACYLDISACCHARIDE 4'-KINASE-RELATED"/>
    <property type="match status" value="1"/>
</dbReference>
<evidence type="ECO:0000313" key="4">
    <source>
        <dbReference type="Proteomes" id="UP001597511"/>
    </source>
</evidence>
<keyword evidence="4" id="KW-1185">Reference proteome</keyword>
<accession>A0ABW6ACG4</accession>
<dbReference type="InterPro" id="IPR051199">
    <property type="entry name" value="LPS_LOS_Heptosyltrfase"/>
</dbReference>
<dbReference type="Proteomes" id="UP001597511">
    <property type="component" value="Unassembled WGS sequence"/>
</dbReference>
<dbReference type="EMBL" id="JBHUOZ010000003">
    <property type="protein sequence ID" value="MFD2921756.1"/>
    <property type="molecule type" value="Genomic_DNA"/>
</dbReference>
<evidence type="ECO:0000313" key="3">
    <source>
        <dbReference type="EMBL" id="MFD2921756.1"/>
    </source>
</evidence>
<dbReference type="RefSeq" id="WP_386102686.1">
    <property type="nucleotide sequence ID" value="NZ_JBHUOZ010000003.1"/>
</dbReference>
<name>A0ABW6ACG4_9BACT</name>
<dbReference type="PANTHER" id="PTHR30160:SF7">
    <property type="entry name" value="ADP-HEPTOSE--LPS HEPTOSYLTRANSFERASE 2"/>
    <property type="match status" value="1"/>
</dbReference>
<dbReference type="SUPFAM" id="SSF53756">
    <property type="entry name" value="UDP-Glycosyltransferase/glycogen phosphorylase"/>
    <property type="match status" value="1"/>
</dbReference>
<evidence type="ECO:0000256" key="1">
    <source>
        <dbReference type="ARBA" id="ARBA00022676"/>
    </source>
</evidence>
<dbReference type="CDD" id="cd03789">
    <property type="entry name" value="GT9_LPS_heptosyltransferase"/>
    <property type="match status" value="1"/>
</dbReference>
<dbReference type="Pfam" id="PF01075">
    <property type="entry name" value="Glyco_transf_9"/>
    <property type="match status" value="1"/>
</dbReference>
<evidence type="ECO:0000256" key="2">
    <source>
        <dbReference type="ARBA" id="ARBA00022679"/>
    </source>
</evidence>
<keyword evidence="1" id="KW-0328">Glycosyltransferase</keyword>
<dbReference type="InterPro" id="IPR002201">
    <property type="entry name" value="Glyco_trans_9"/>
</dbReference>
<comment type="caution">
    <text evidence="3">The sequence shown here is derived from an EMBL/GenBank/DDBJ whole genome shotgun (WGS) entry which is preliminary data.</text>
</comment>